<keyword evidence="2" id="KW-1185">Reference proteome</keyword>
<dbReference type="OrthoDB" id="9801773at2"/>
<dbReference type="Gene3D" id="3.30.530.20">
    <property type="match status" value="1"/>
</dbReference>
<proteinExistence type="predicted"/>
<dbReference type="InterPro" id="IPR019587">
    <property type="entry name" value="Polyketide_cyclase/dehydratase"/>
</dbReference>
<dbReference type="RefSeq" id="WP_145362440.1">
    <property type="nucleotide sequence ID" value="NZ_CP036268.1"/>
</dbReference>
<dbReference type="InterPro" id="IPR023393">
    <property type="entry name" value="START-like_dom_sf"/>
</dbReference>
<dbReference type="CDD" id="cd07820">
    <property type="entry name" value="SRPBCC_3"/>
    <property type="match status" value="1"/>
</dbReference>
<dbReference type="KEGG" id="svp:Pan189_05750"/>
<sequence length="150" mass="16914">MHEFDTSISVAAPIDEVFDFLTRPENVIQVTAPDAGVSVVDAPEVMQPGSRNKLKFSGFGPTQTFIYEVTEFVRPERFVEVLIEGPMKMFRNEHEFESHGSDGTSVRDRIVFQPPGGLIGMVVNEKLIRSQLEKGFRFRHAQLQRLFGTA</sequence>
<dbReference type="SUPFAM" id="SSF55961">
    <property type="entry name" value="Bet v1-like"/>
    <property type="match status" value="1"/>
</dbReference>
<reference evidence="1 2" key="1">
    <citation type="submission" date="2019-02" db="EMBL/GenBank/DDBJ databases">
        <title>Deep-cultivation of Planctomycetes and their phenomic and genomic characterization uncovers novel biology.</title>
        <authorList>
            <person name="Wiegand S."/>
            <person name="Jogler M."/>
            <person name="Boedeker C."/>
            <person name="Pinto D."/>
            <person name="Vollmers J."/>
            <person name="Rivas-Marin E."/>
            <person name="Kohn T."/>
            <person name="Peeters S.H."/>
            <person name="Heuer A."/>
            <person name="Rast P."/>
            <person name="Oberbeckmann S."/>
            <person name="Bunk B."/>
            <person name="Jeske O."/>
            <person name="Meyerdierks A."/>
            <person name="Storesund J.E."/>
            <person name="Kallscheuer N."/>
            <person name="Luecker S."/>
            <person name="Lage O.M."/>
            <person name="Pohl T."/>
            <person name="Merkel B.J."/>
            <person name="Hornburger P."/>
            <person name="Mueller R.-W."/>
            <person name="Bruemmer F."/>
            <person name="Labrenz M."/>
            <person name="Spormann A.M."/>
            <person name="Op den Camp H."/>
            <person name="Overmann J."/>
            <person name="Amann R."/>
            <person name="Jetten M.S.M."/>
            <person name="Mascher T."/>
            <person name="Medema M.H."/>
            <person name="Devos D.P."/>
            <person name="Kaster A.-K."/>
            <person name="Ovreas L."/>
            <person name="Rohde M."/>
            <person name="Galperin M.Y."/>
            <person name="Jogler C."/>
        </authorList>
    </citation>
    <scope>NUCLEOTIDE SEQUENCE [LARGE SCALE GENOMIC DNA]</scope>
    <source>
        <strain evidence="1 2">Pan189</strain>
    </source>
</reference>
<dbReference type="EMBL" id="CP036268">
    <property type="protein sequence ID" value="QDT36220.1"/>
    <property type="molecule type" value="Genomic_DNA"/>
</dbReference>
<protein>
    <submittedName>
        <fullName evidence="1">Polyketide cyclase / dehydrase and lipid transport</fullName>
    </submittedName>
</protein>
<dbReference type="Proteomes" id="UP000317318">
    <property type="component" value="Chromosome"/>
</dbReference>
<name>A0A517QXB9_9PLAN</name>
<evidence type="ECO:0000313" key="1">
    <source>
        <dbReference type="EMBL" id="QDT36220.1"/>
    </source>
</evidence>
<accession>A0A517QXB9</accession>
<evidence type="ECO:0000313" key="2">
    <source>
        <dbReference type="Proteomes" id="UP000317318"/>
    </source>
</evidence>
<organism evidence="1 2">
    <name type="scientific">Stratiformator vulcanicus</name>
    <dbReference type="NCBI Taxonomy" id="2527980"/>
    <lineage>
        <taxon>Bacteria</taxon>
        <taxon>Pseudomonadati</taxon>
        <taxon>Planctomycetota</taxon>
        <taxon>Planctomycetia</taxon>
        <taxon>Planctomycetales</taxon>
        <taxon>Planctomycetaceae</taxon>
        <taxon>Stratiformator</taxon>
    </lineage>
</organism>
<dbReference type="AlphaFoldDB" id="A0A517QXB9"/>
<gene>
    <name evidence="1" type="ORF">Pan189_05750</name>
</gene>
<dbReference type="Pfam" id="PF10604">
    <property type="entry name" value="Polyketide_cyc2"/>
    <property type="match status" value="1"/>
</dbReference>